<dbReference type="InterPro" id="IPR048701">
    <property type="entry name" value="CIP2A_N"/>
</dbReference>
<dbReference type="SUPFAM" id="SSF48371">
    <property type="entry name" value="ARM repeat"/>
    <property type="match status" value="1"/>
</dbReference>
<dbReference type="InterPro" id="IPR011989">
    <property type="entry name" value="ARM-like"/>
</dbReference>
<gene>
    <name evidence="3" type="ORF">GSLYS_00013598001</name>
</gene>
<dbReference type="AlphaFoldDB" id="A0AAV2I1H5"/>
<evidence type="ECO:0000313" key="4">
    <source>
        <dbReference type="Proteomes" id="UP001497497"/>
    </source>
</evidence>
<organism evidence="3 4">
    <name type="scientific">Lymnaea stagnalis</name>
    <name type="common">Great pond snail</name>
    <name type="synonym">Helix stagnalis</name>
    <dbReference type="NCBI Taxonomy" id="6523"/>
    <lineage>
        <taxon>Eukaryota</taxon>
        <taxon>Metazoa</taxon>
        <taxon>Spiralia</taxon>
        <taxon>Lophotrochozoa</taxon>
        <taxon>Mollusca</taxon>
        <taxon>Gastropoda</taxon>
        <taxon>Heterobranchia</taxon>
        <taxon>Euthyneura</taxon>
        <taxon>Panpulmonata</taxon>
        <taxon>Hygrophila</taxon>
        <taxon>Lymnaeoidea</taxon>
        <taxon>Lymnaeidae</taxon>
        <taxon>Lymnaea</taxon>
    </lineage>
</organism>
<dbReference type="PANTHER" id="PTHR23161">
    <property type="entry name" value="PROTEIN CIP2A"/>
    <property type="match status" value="1"/>
</dbReference>
<evidence type="ECO:0000256" key="1">
    <source>
        <dbReference type="SAM" id="Coils"/>
    </source>
</evidence>
<protein>
    <recommendedName>
        <fullName evidence="2">CIP2A N-terminal domain-containing protein</fullName>
    </recommendedName>
</protein>
<dbReference type="SUPFAM" id="SSF90257">
    <property type="entry name" value="Myosin rod fragments"/>
    <property type="match status" value="1"/>
</dbReference>
<proteinExistence type="predicted"/>
<evidence type="ECO:0000259" key="2">
    <source>
        <dbReference type="Pfam" id="PF21044"/>
    </source>
</evidence>
<evidence type="ECO:0000313" key="3">
    <source>
        <dbReference type="EMBL" id="CAL1539865.1"/>
    </source>
</evidence>
<keyword evidence="1" id="KW-0175">Coiled coil</keyword>
<reference evidence="3 4" key="1">
    <citation type="submission" date="2024-04" db="EMBL/GenBank/DDBJ databases">
        <authorList>
            <consortium name="Genoscope - CEA"/>
            <person name="William W."/>
        </authorList>
    </citation>
    <scope>NUCLEOTIDE SEQUENCE [LARGE SCALE GENOMIC DNA]</scope>
</reference>
<comment type="caution">
    <text evidence="3">The sequence shown here is derived from an EMBL/GenBank/DDBJ whole genome shotgun (WGS) entry which is preliminary data.</text>
</comment>
<dbReference type="PANTHER" id="PTHR23161:SF2">
    <property type="entry name" value="PROTEIN CIP2A"/>
    <property type="match status" value="1"/>
</dbReference>
<dbReference type="InterPro" id="IPR042510">
    <property type="entry name" value="CIP2A"/>
</dbReference>
<dbReference type="InterPro" id="IPR016024">
    <property type="entry name" value="ARM-type_fold"/>
</dbReference>
<dbReference type="Proteomes" id="UP001497497">
    <property type="component" value="Unassembled WGS sequence"/>
</dbReference>
<sequence>METTNCIKEVLRAAEHYNNNSSQLAYLLRQLEALQNISSRSSYIRQLHSLDEIELVSCLTFLVDVVREVHRQRELMQRVIKILLNLSHDEYVRKLLFETFNLSSYLAAVVVTYYRFPEEEQTMSDALQLLQRISYGHRVDYHMANMEDLLKILITNVLNQTETLISPVLGTLANLCRNNVLVQSAIKNMCQSEFKTLLKTLCGFFGNQNKTLVIFSVSVLTSLCLNVFFESNNVEQTLQTIFGIIKNSFKTVAWKYAADLLTDLLRYPQMQLYITKYRHLNKCINEILNLLPTGSEESAAEIFELLLSLCSVPSIRQSVNSRLFSPLSQNEFTSTLMISATKQPLTPDTDALLCCLHWAAQDTKPRNRAPCLALDFLIDSCQECLFGTDSFYPIHQLAPVLTNLLSREDQTDAIEKTLRLVRLLNVLCSNKESREALGSLLAIETISNVLEKSVSQKYSSACVDTSTNEGLSSKEESAILILDLAWRLHKFMEGLTEYLLTTLKVCFIVDLLAKCHSSINQDHVEMALRLMAYTMGVQDARPDVILCGSIACLNKQSLKRRRIDSDLPHKPESWTDRVLENKENQNNGLKANTSENYIDLRSKGDSGSDKDETTLANFIERMESIIEPKDTKTTEIIEVFEHRIKALQIKEEHMNNLLEAKSLSITQADRLIAQLRAEKASHFTEAKKLQNILKDCERKSEQMMSQMNEMRICGEKDKMHFEKLIKDAKEEIETVKRERDENAEKCMELEEQVAASSQENRTLASMMEKLQDAHETLKEQYNVSCNQSKQLEEERKNLSKQLKEKDTSLQKLSSSLQALQNKYNDTEKARAELEKEKEDIEAYVDKLRNQLSSSENSCRQLQQRAVTLEDINRDQESQLKMKTDKIGELEAELEKHNQIVSFISNLQLKNAGGKK</sequence>
<dbReference type="Gene3D" id="1.25.10.10">
    <property type="entry name" value="Leucine-rich Repeat Variant"/>
    <property type="match status" value="1"/>
</dbReference>
<name>A0AAV2I1H5_LYMST</name>
<feature type="coiled-coil region" evidence="1">
    <location>
        <begin position="672"/>
        <end position="899"/>
    </location>
</feature>
<accession>A0AAV2I1H5</accession>
<dbReference type="Pfam" id="PF21044">
    <property type="entry name" value="CIP2A_N"/>
    <property type="match status" value="1"/>
</dbReference>
<keyword evidence="4" id="KW-1185">Reference proteome</keyword>
<feature type="domain" description="CIP2A N-terminal" evidence="2">
    <location>
        <begin position="26"/>
        <end position="554"/>
    </location>
</feature>
<dbReference type="EMBL" id="CAXITT010000359">
    <property type="protein sequence ID" value="CAL1539865.1"/>
    <property type="molecule type" value="Genomic_DNA"/>
</dbReference>